<evidence type="ECO:0000259" key="1">
    <source>
        <dbReference type="PROSITE" id="PS50908"/>
    </source>
</evidence>
<gene>
    <name evidence="3" type="primary">LOC117571242</name>
</gene>
<reference evidence="3" key="1">
    <citation type="submission" date="2025-08" db="UniProtKB">
        <authorList>
            <consortium name="RefSeq"/>
        </authorList>
    </citation>
    <scope>IDENTIFICATION</scope>
    <source>
        <strain evidence="3">15112-1751.03</strain>
        <tissue evidence="3">Whole Adult</tissue>
    </source>
</reference>
<dbReference type="RefSeq" id="XP_051860833.1">
    <property type="nucleotide sequence ID" value="XM_052004873.1"/>
</dbReference>
<dbReference type="Pfam" id="PF05773">
    <property type="entry name" value="RWD"/>
    <property type="match status" value="1"/>
</dbReference>
<feature type="domain" description="RWD" evidence="1">
    <location>
        <begin position="27"/>
        <end position="135"/>
    </location>
</feature>
<dbReference type="Proteomes" id="UP000515160">
    <property type="component" value="Chromosome 3"/>
</dbReference>
<evidence type="ECO:0000313" key="2">
    <source>
        <dbReference type="Proteomes" id="UP000515160"/>
    </source>
</evidence>
<accession>A0A9C6WF63</accession>
<dbReference type="GeneID" id="117571242"/>
<dbReference type="InterPro" id="IPR016135">
    <property type="entry name" value="UBQ-conjugating_enzyme/RWD"/>
</dbReference>
<dbReference type="PROSITE" id="PS50908">
    <property type="entry name" value="RWD"/>
    <property type="match status" value="1"/>
</dbReference>
<keyword evidence="2" id="KW-1185">Reference proteome</keyword>
<sequence length="146" mass="16922">MSKTLHESQEECKQKLEQVVRFNRNLQRNEVLTLHYLGQPYVVMSRSPLLRLKLPVSTFNYQDGDDCGIALQLIFTCPVNYPLQLPKVDLVEKRNVSNELELSLRMEIASTLERHLGLYMIVAVVTQLQMLLNNMARRLPMSSRGY</sequence>
<dbReference type="Gene3D" id="3.10.110.10">
    <property type="entry name" value="Ubiquitin Conjugating Enzyme"/>
    <property type="match status" value="1"/>
</dbReference>
<proteinExistence type="predicted"/>
<evidence type="ECO:0000313" key="3">
    <source>
        <dbReference type="RefSeq" id="XP_051860833.1"/>
    </source>
</evidence>
<dbReference type="AlphaFoldDB" id="A0A9C6WF63"/>
<dbReference type="SMART" id="SM00591">
    <property type="entry name" value="RWD"/>
    <property type="match status" value="1"/>
</dbReference>
<name>A0A9C6WF63_DROAB</name>
<protein>
    <submittedName>
        <fullName evidence="3">Uncharacterized protein LOC117571242</fullName>
    </submittedName>
</protein>
<organism evidence="2 3">
    <name type="scientific">Drosophila albomicans</name>
    <name type="common">Fruit fly</name>
    <dbReference type="NCBI Taxonomy" id="7291"/>
    <lineage>
        <taxon>Eukaryota</taxon>
        <taxon>Metazoa</taxon>
        <taxon>Ecdysozoa</taxon>
        <taxon>Arthropoda</taxon>
        <taxon>Hexapoda</taxon>
        <taxon>Insecta</taxon>
        <taxon>Pterygota</taxon>
        <taxon>Neoptera</taxon>
        <taxon>Endopterygota</taxon>
        <taxon>Diptera</taxon>
        <taxon>Brachycera</taxon>
        <taxon>Muscomorpha</taxon>
        <taxon>Ephydroidea</taxon>
        <taxon>Drosophilidae</taxon>
        <taxon>Drosophila</taxon>
    </lineage>
</organism>
<dbReference type="OrthoDB" id="7841904at2759"/>
<dbReference type="InterPro" id="IPR006575">
    <property type="entry name" value="RWD_dom"/>
</dbReference>
<dbReference type="SUPFAM" id="SSF54495">
    <property type="entry name" value="UBC-like"/>
    <property type="match status" value="1"/>
</dbReference>